<gene>
    <name evidence="1" type="ORF">FCN80_10290</name>
</gene>
<dbReference type="InterPro" id="IPR047666">
    <property type="entry name" value="ANR_neg_reg"/>
</dbReference>
<proteinExistence type="predicted"/>
<protein>
    <submittedName>
        <fullName evidence="1">ANR family transcriptional regulator</fullName>
    </submittedName>
</protein>
<sequence>MSYAELAAKAAALERANKFSEAQDIWQQAYKLAAGENLAWTLCRAEYCQMAITREWSR</sequence>
<evidence type="ECO:0000313" key="2">
    <source>
        <dbReference type="Proteomes" id="UP000305202"/>
    </source>
</evidence>
<evidence type="ECO:0000313" key="1">
    <source>
        <dbReference type="EMBL" id="TKI06227.1"/>
    </source>
</evidence>
<dbReference type="NCBIfam" id="NF033650">
    <property type="entry name" value="ANR_neg_reg"/>
    <property type="match status" value="1"/>
</dbReference>
<accession>A0ABY2SKS1</accession>
<dbReference type="RefSeq" id="WP_136990074.1">
    <property type="nucleotide sequence ID" value="NZ_SZPQ01000014.1"/>
</dbReference>
<organism evidence="1 2">
    <name type="scientific">Martelella alba</name>
    <dbReference type="NCBI Taxonomy" id="2590451"/>
    <lineage>
        <taxon>Bacteria</taxon>
        <taxon>Pseudomonadati</taxon>
        <taxon>Pseudomonadota</taxon>
        <taxon>Alphaproteobacteria</taxon>
        <taxon>Hyphomicrobiales</taxon>
        <taxon>Aurantimonadaceae</taxon>
        <taxon>Martelella</taxon>
    </lineage>
</organism>
<comment type="caution">
    <text evidence="1">The sequence shown here is derived from an EMBL/GenBank/DDBJ whole genome shotgun (WGS) entry which is preliminary data.</text>
</comment>
<keyword evidence="2" id="KW-1185">Reference proteome</keyword>
<reference evidence="1 2" key="1">
    <citation type="submission" date="2019-04" db="EMBL/GenBank/DDBJ databases">
        <authorList>
            <person name="Li M."/>
            <person name="Gao C."/>
        </authorList>
    </citation>
    <scope>NUCLEOTIDE SEQUENCE [LARGE SCALE GENOMIC DNA]</scope>
    <source>
        <strain evidence="1 2">BGMRC 2031</strain>
    </source>
</reference>
<dbReference type="EMBL" id="SZPQ01000014">
    <property type="protein sequence ID" value="TKI06227.1"/>
    <property type="molecule type" value="Genomic_DNA"/>
</dbReference>
<name>A0ABY2SKS1_9HYPH</name>
<dbReference type="Proteomes" id="UP000305202">
    <property type="component" value="Unassembled WGS sequence"/>
</dbReference>